<dbReference type="GO" id="GO:0003989">
    <property type="term" value="F:acetyl-CoA carboxylase activity"/>
    <property type="evidence" value="ECO:0007669"/>
    <property type="project" value="InterPro"/>
</dbReference>
<keyword evidence="3" id="KW-1185">Reference proteome</keyword>
<gene>
    <name evidence="2" type="ORF">F0344_12805</name>
</gene>
<protein>
    <submittedName>
        <fullName evidence="2">Acyl-CoA carboxylase subunit epsilon</fullName>
    </submittedName>
</protein>
<evidence type="ECO:0000313" key="3">
    <source>
        <dbReference type="Proteomes" id="UP000515307"/>
    </source>
</evidence>
<sequence>MIKVVRGNPTPEELAAALAVVQARAAATAAVSSGAPVPPEQWSDPGRIARRGAIRPGPRSWARTYWPV</sequence>
<feature type="region of interest" description="Disordered" evidence="1">
    <location>
        <begin position="32"/>
        <end position="54"/>
    </location>
</feature>
<dbReference type="RefSeq" id="WP_185298914.1">
    <property type="nucleotide sequence ID" value="NZ_CP045702.1"/>
</dbReference>
<dbReference type="InterPro" id="IPR032716">
    <property type="entry name" value="ACC_epsilon"/>
</dbReference>
<dbReference type="Pfam" id="PF13822">
    <property type="entry name" value="ACC_epsilon"/>
    <property type="match status" value="1"/>
</dbReference>
<name>A0A7G7BJ67_9ACTN</name>
<evidence type="ECO:0000256" key="1">
    <source>
        <dbReference type="SAM" id="MobiDB-lite"/>
    </source>
</evidence>
<organism evidence="2 3">
    <name type="scientific">Streptomyces finlayi</name>
    <dbReference type="NCBI Taxonomy" id="67296"/>
    <lineage>
        <taxon>Bacteria</taxon>
        <taxon>Bacillati</taxon>
        <taxon>Actinomycetota</taxon>
        <taxon>Actinomycetes</taxon>
        <taxon>Kitasatosporales</taxon>
        <taxon>Streptomycetaceae</taxon>
        <taxon>Streptomyces</taxon>
    </lineage>
</organism>
<dbReference type="KEGG" id="sfiy:F0344_12805"/>
<accession>A0A7G7BJ67</accession>
<dbReference type="GO" id="GO:0004658">
    <property type="term" value="F:propionyl-CoA carboxylase activity"/>
    <property type="evidence" value="ECO:0007669"/>
    <property type="project" value="InterPro"/>
</dbReference>
<evidence type="ECO:0000313" key="2">
    <source>
        <dbReference type="EMBL" id="QNE75382.1"/>
    </source>
</evidence>
<dbReference type="EMBL" id="CP045702">
    <property type="protein sequence ID" value="QNE75382.1"/>
    <property type="molecule type" value="Genomic_DNA"/>
</dbReference>
<proteinExistence type="predicted"/>
<dbReference type="Proteomes" id="UP000515307">
    <property type="component" value="Chromosome"/>
</dbReference>
<dbReference type="AlphaFoldDB" id="A0A7G7BJ67"/>
<reference evidence="3" key="1">
    <citation type="submission" date="2019-10" db="EMBL/GenBank/DDBJ databases">
        <title>Antimicrobial potential of Antarctic Bacteria.</title>
        <authorList>
            <person name="Benaud N."/>
            <person name="Edwards R.J."/>
            <person name="Ferrari B.C."/>
        </authorList>
    </citation>
    <scope>NUCLEOTIDE SEQUENCE [LARGE SCALE GENOMIC DNA]</scope>
    <source>
        <strain evidence="3">NBSH44</strain>
    </source>
</reference>